<dbReference type="Pfam" id="PF01797">
    <property type="entry name" value="Y1_Tnp"/>
    <property type="match status" value="1"/>
</dbReference>
<dbReference type="RefSeq" id="WP_138728047.1">
    <property type="nucleotide sequence ID" value="NZ_SRMP02000012.1"/>
</dbReference>
<dbReference type="Proteomes" id="UP001517367">
    <property type="component" value="Unassembled WGS sequence"/>
</dbReference>
<comment type="caution">
    <text evidence="2">The sequence shown here is derived from an EMBL/GenBank/DDBJ whole genome shotgun (WGS) entry which is preliminary data.</text>
</comment>
<evidence type="ECO:0000259" key="1">
    <source>
        <dbReference type="SMART" id="SM01321"/>
    </source>
</evidence>
<organism evidence="2 3">
    <name type="scientific">Pedobacter helvus</name>
    <dbReference type="NCBI Taxonomy" id="2563444"/>
    <lineage>
        <taxon>Bacteria</taxon>
        <taxon>Pseudomonadati</taxon>
        <taxon>Bacteroidota</taxon>
        <taxon>Sphingobacteriia</taxon>
        <taxon>Sphingobacteriales</taxon>
        <taxon>Sphingobacteriaceae</taxon>
        <taxon>Pedobacter</taxon>
    </lineage>
</organism>
<dbReference type="SMART" id="SM01321">
    <property type="entry name" value="Y1_Tnp"/>
    <property type="match status" value="1"/>
</dbReference>
<dbReference type="InterPro" id="IPR036515">
    <property type="entry name" value="Transposase_17_sf"/>
</dbReference>
<name>A0ABW9JGN3_9SPHI</name>
<evidence type="ECO:0000313" key="2">
    <source>
        <dbReference type="EMBL" id="MFN0291440.1"/>
    </source>
</evidence>
<dbReference type="InterPro" id="IPR002686">
    <property type="entry name" value="Transposase_17"/>
</dbReference>
<dbReference type="EMBL" id="SRMP02000012">
    <property type="protein sequence ID" value="MFN0291440.1"/>
    <property type="molecule type" value="Genomic_DNA"/>
</dbReference>
<dbReference type="Gene3D" id="3.30.70.1290">
    <property type="entry name" value="Transposase IS200-like"/>
    <property type="match status" value="1"/>
</dbReference>
<dbReference type="PANTHER" id="PTHR34322">
    <property type="entry name" value="TRANSPOSASE, Y1_TNP DOMAIN-CONTAINING"/>
    <property type="match status" value="1"/>
</dbReference>
<protein>
    <submittedName>
        <fullName evidence="2">Transposase</fullName>
    </submittedName>
</protein>
<sequence length="179" mass="21584">MKKEEGKYYHLYNRGNNKEKIFLDEENYLFFLSKFKKYLMPNVDVFAYCLMPNHFHFFIRINHLSAFEKGIKNFFISYAKAINKKYDRVGSLFQGRYKISEINSDAYFTRIITYIHQNPLVSNLVSSLEDYRFSSYKSYLSPQRDSLLKREEVLDWFGGINNFIKYHEEIETYEVLKTS</sequence>
<reference evidence="2 3" key="1">
    <citation type="submission" date="2024-12" db="EMBL/GenBank/DDBJ databases">
        <authorList>
            <person name="Hu S."/>
        </authorList>
    </citation>
    <scope>NUCLEOTIDE SEQUENCE [LARGE SCALE GENOMIC DNA]</scope>
    <source>
        <strain evidence="2 3">P-25</strain>
    </source>
</reference>
<evidence type="ECO:0000313" key="3">
    <source>
        <dbReference type="Proteomes" id="UP001517367"/>
    </source>
</evidence>
<keyword evidence="3" id="KW-1185">Reference proteome</keyword>
<feature type="domain" description="Transposase IS200-like" evidence="1">
    <location>
        <begin position="4"/>
        <end position="118"/>
    </location>
</feature>
<dbReference type="PANTHER" id="PTHR34322:SF2">
    <property type="entry name" value="TRANSPOSASE IS200-LIKE DOMAIN-CONTAINING PROTEIN"/>
    <property type="match status" value="1"/>
</dbReference>
<dbReference type="SUPFAM" id="SSF143422">
    <property type="entry name" value="Transposase IS200-like"/>
    <property type="match status" value="1"/>
</dbReference>
<accession>A0ABW9JGN3</accession>
<proteinExistence type="predicted"/>
<gene>
    <name evidence="2" type="ORF">E5L68_008545</name>
</gene>